<accession>A0A265N9V5</accession>
<comment type="caution">
    <text evidence="1">The sequence shown here is derived from an EMBL/GenBank/DDBJ whole genome shotgun (WGS) entry which is preliminary data.</text>
</comment>
<dbReference type="EMBL" id="NPMS01000004">
    <property type="protein sequence ID" value="OZU88798.1"/>
    <property type="molecule type" value="Genomic_DNA"/>
</dbReference>
<evidence type="ECO:0008006" key="3">
    <source>
        <dbReference type="Google" id="ProtNLM"/>
    </source>
</evidence>
<dbReference type="OrthoDB" id="2112831at2"/>
<name>A0A265N9V5_9BACI</name>
<gene>
    <name evidence="1" type="ORF">CIL03_10970</name>
</gene>
<evidence type="ECO:0000313" key="1">
    <source>
        <dbReference type="EMBL" id="OZU88798.1"/>
    </source>
</evidence>
<sequence>MRLPQIRIDSQMAKIQIQQTAGKQEIQQPNAKISIQQPQAEISMTTTPSKLQIDQTQAWEDMNLMHITKRNDKFARAGLQDLQAGMARRAQQGSELMKIENKGNPIASQAIANGYRAKQSLGIKFIPSRFAVKTSYQPSEVQIDVQTNKPVIEATIRKPEHIYKQGSVDISMQQYQQLEIDYINLFG</sequence>
<organism evidence="1 2">
    <name type="scientific">Virgibacillus indicus</name>
    <dbReference type="NCBI Taxonomy" id="2024554"/>
    <lineage>
        <taxon>Bacteria</taxon>
        <taxon>Bacillati</taxon>
        <taxon>Bacillota</taxon>
        <taxon>Bacilli</taxon>
        <taxon>Bacillales</taxon>
        <taxon>Bacillaceae</taxon>
        <taxon>Virgibacillus</taxon>
    </lineage>
</organism>
<dbReference type="Proteomes" id="UP000216498">
    <property type="component" value="Unassembled WGS sequence"/>
</dbReference>
<keyword evidence="2" id="KW-1185">Reference proteome</keyword>
<proteinExistence type="predicted"/>
<dbReference type="RefSeq" id="WP_094885890.1">
    <property type="nucleotide sequence ID" value="NZ_NPMS01000004.1"/>
</dbReference>
<dbReference type="Pfam" id="PF20074">
    <property type="entry name" value="DUF6470"/>
    <property type="match status" value="1"/>
</dbReference>
<dbReference type="InterPro" id="IPR045527">
    <property type="entry name" value="DUF6470"/>
</dbReference>
<reference evidence="1 2" key="1">
    <citation type="submission" date="2017-08" db="EMBL/GenBank/DDBJ databases">
        <title>Virgibacillus indicus sp. nov. and Virgibacillus profoundi sp. nov, two moderately halophilic bacteria isolated from marine sediment by using the Microfluidic Streak Plate.</title>
        <authorList>
            <person name="Xu B."/>
            <person name="Hu B."/>
            <person name="Wang J."/>
            <person name="Zhu Y."/>
            <person name="Huang L."/>
            <person name="Du W."/>
            <person name="Huang Y."/>
        </authorList>
    </citation>
    <scope>NUCLEOTIDE SEQUENCE [LARGE SCALE GENOMIC DNA]</scope>
    <source>
        <strain evidence="1 2">IO3-P2-C2</strain>
    </source>
</reference>
<protein>
    <recommendedName>
        <fullName evidence="3">YviE</fullName>
    </recommendedName>
</protein>
<evidence type="ECO:0000313" key="2">
    <source>
        <dbReference type="Proteomes" id="UP000216498"/>
    </source>
</evidence>
<dbReference type="AlphaFoldDB" id="A0A265N9V5"/>